<proteinExistence type="predicted"/>
<protein>
    <submittedName>
        <fullName evidence="2">Uncharacterized protein</fullName>
    </submittedName>
</protein>
<organism evidence="2">
    <name type="scientific">Arundo donax</name>
    <name type="common">Giant reed</name>
    <name type="synonym">Donax arundinaceus</name>
    <dbReference type="NCBI Taxonomy" id="35708"/>
    <lineage>
        <taxon>Eukaryota</taxon>
        <taxon>Viridiplantae</taxon>
        <taxon>Streptophyta</taxon>
        <taxon>Embryophyta</taxon>
        <taxon>Tracheophyta</taxon>
        <taxon>Spermatophyta</taxon>
        <taxon>Magnoliopsida</taxon>
        <taxon>Liliopsida</taxon>
        <taxon>Poales</taxon>
        <taxon>Poaceae</taxon>
        <taxon>PACMAD clade</taxon>
        <taxon>Arundinoideae</taxon>
        <taxon>Arundineae</taxon>
        <taxon>Arundo</taxon>
    </lineage>
</organism>
<dbReference type="EMBL" id="GBRH01246442">
    <property type="protein sequence ID" value="JAD51453.1"/>
    <property type="molecule type" value="Transcribed_RNA"/>
</dbReference>
<feature type="transmembrane region" description="Helical" evidence="1">
    <location>
        <begin position="12"/>
        <end position="31"/>
    </location>
</feature>
<dbReference type="AlphaFoldDB" id="A0A0A9ANJ4"/>
<sequence length="47" mass="5576">MLFILHYFKTSVIMLLSLPLSMIITFCRLNLGNPIIRYSNDGLRPWY</sequence>
<keyword evidence="1" id="KW-1133">Transmembrane helix</keyword>
<evidence type="ECO:0000313" key="2">
    <source>
        <dbReference type="EMBL" id="JAD51453.1"/>
    </source>
</evidence>
<reference evidence="2" key="2">
    <citation type="journal article" date="2015" name="Data Brief">
        <title>Shoot transcriptome of the giant reed, Arundo donax.</title>
        <authorList>
            <person name="Barrero R.A."/>
            <person name="Guerrero F.D."/>
            <person name="Moolhuijzen P."/>
            <person name="Goolsby J.A."/>
            <person name="Tidwell J."/>
            <person name="Bellgard S.E."/>
            <person name="Bellgard M.I."/>
        </authorList>
    </citation>
    <scope>NUCLEOTIDE SEQUENCE</scope>
    <source>
        <tissue evidence="2">Shoot tissue taken approximately 20 cm above the soil surface</tissue>
    </source>
</reference>
<keyword evidence="1" id="KW-0812">Transmembrane</keyword>
<keyword evidence="1" id="KW-0472">Membrane</keyword>
<reference evidence="2" key="1">
    <citation type="submission" date="2014-09" db="EMBL/GenBank/DDBJ databases">
        <authorList>
            <person name="Magalhaes I.L.F."/>
            <person name="Oliveira U."/>
            <person name="Santos F.R."/>
            <person name="Vidigal T.H.D.A."/>
            <person name="Brescovit A.D."/>
            <person name="Santos A.J."/>
        </authorList>
    </citation>
    <scope>NUCLEOTIDE SEQUENCE</scope>
    <source>
        <tissue evidence="2">Shoot tissue taken approximately 20 cm above the soil surface</tissue>
    </source>
</reference>
<accession>A0A0A9ANJ4</accession>
<name>A0A0A9ANJ4_ARUDO</name>
<evidence type="ECO:0000256" key="1">
    <source>
        <dbReference type="SAM" id="Phobius"/>
    </source>
</evidence>